<dbReference type="Gene3D" id="3.60.21.10">
    <property type="match status" value="1"/>
</dbReference>
<evidence type="ECO:0000256" key="5">
    <source>
        <dbReference type="ARBA" id="ARBA00031248"/>
    </source>
</evidence>
<dbReference type="InterPro" id="IPR004843">
    <property type="entry name" value="Calcineurin-like_PHP"/>
</dbReference>
<proteinExistence type="inferred from homology"/>
<keyword evidence="4" id="KW-0378">Hydrolase</keyword>
<dbReference type="EC" id="3.6.1.41" evidence="3"/>
<dbReference type="RefSeq" id="WP_109089133.1">
    <property type="nucleotide sequence ID" value="NZ_QEXO01000003.1"/>
</dbReference>
<feature type="domain" description="Calcineurin-like phosphoesterase" evidence="9">
    <location>
        <begin position="9"/>
        <end position="179"/>
    </location>
</feature>
<dbReference type="PANTHER" id="PTHR40942:SF4">
    <property type="entry name" value="CYTOCHROME C5"/>
    <property type="match status" value="1"/>
</dbReference>
<dbReference type="InterPro" id="IPR004617">
    <property type="entry name" value="ApaH"/>
</dbReference>
<evidence type="ECO:0000256" key="2">
    <source>
        <dbReference type="ARBA" id="ARBA00005419"/>
    </source>
</evidence>
<sequence length="278" mass="30784">MSLASSPAIWAIGDIQGCCRPLDSLLSHPDVASDSQATFWFAGDLVNRGPDSLGALRLIRSLGDRAVCVLGNHDIHCLAVAAGVRKSGKQDTLQELLAAPDAQELLDWLRHQPLAHYEHGHLMVHAGVHPDWSPEQTLGYAHELEALLRADDWQDKIIELFGNHPDRWDAKLEGYDRLRAIVSTLTRMRMCDVNGRMDFKHKGAPDAESGLLAWFELPNRACAQVPIIFGHWSTLGLLNTPTVISLDTGCVWGRQLSAVRLQDRHLVQIHCPESKKPG</sequence>
<comment type="similarity">
    <text evidence="2">Belongs to the Ap4A hydrolase family.</text>
</comment>
<reference evidence="10 11" key="1">
    <citation type="submission" date="2018-05" db="EMBL/GenBank/DDBJ databases">
        <title>Genome Sequence of an Efficient Indole-Degrading Bacterium, Alcaligenes sp.YBY.</title>
        <authorList>
            <person name="Yang B."/>
        </authorList>
    </citation>
    <scope>NUCLEOTIDE SEQUENCE [LARGE SCALE GENOMIC DNA]</scope>
    <source>
        <strain evidence="10 11">YBY</strain>
    </source>
</reference>
<dbReference type="GO" id="GO:0008803">
    <property type="term" value="F:bis(5'-nucleosyl)-tetraphosphatase (symmetrical) activity"/>
    <property type="evidence" value="ECO:0007669"/>
    <property type="project" value="UniProtKB-EC"/>
</dbReference>
<evidence type="ECO:0000256" key="6">
    <source>
        <dbReference type="ARBA" id="ARBA00032248"/>
    </source>
</evidence>
<dbReference type="EMBL" id="QEXO01000003">
    <property type="protein sequence ID" value="PWE13735.1"/>
    <property type="molecule type" value="Genomic_DNA"/>
</dbReference>
<dbReference type="STRING" id="511.UZ73_13710"/>
<evidence type="ECO:0000256" key="8">
    <source>
        <dbReference type="ARBA" id="ARBA00049417"/>
    </source>
</evidence>
<dbReference type="CDD" id="cd07422">
    <property type="entry name" value="MPP_ApaH"/>
    <property type="match status" value="1"/>
</dbReference>
<evidence type="ECO:0000259" key="9">
    <source>
        <dbReference type="Pfam" id="PF00149"/>
    </source>
</evidence>
<dbReference type="PIRSF" id="PIRSF000903">
    <property type="entry name" value="B5n-ttraPtase_sm"/>
    <property type="match status" value="1"/>
</dbReference>
<reference evidence="10 11" key="2">
    <citation type="submission" date="2018-05" db="EMBL/GenBank/DDBJ databases">
        <authorList>
            <person name="Lanie J.A."/>
            <person name="Ng W.-L."/>
            <person name="Kazmierczak K.M."/>
            <person name="Andrzejewski T.M."/>
            <person name="Davidsen T.M."/>
            <person name="Wayne K.J."/>
            <person name="Tettelin H."/>
            <person name="Glass J.I."/>
            <person name="Rusch D."/>
            <person name="Podicherti R."/>
            <person name="Tsui H.-C.T."/>
            <person name="Winkler M.E."/>
        </authorList>
    </citation>
    <scope>NUCLEOTIDE SEQUENCE [LARGE SCALE GENOMIC DNA]</scope>
    <source>
        <strain evidence="10 11">YBY</strain>
    </source>
</reference>
<comment type="caution">
    <text evidence="10">The sequence shown here is derived from an EMBL/GenBank/DDBJ whole genome shotgun (WGS) entry which is preliminary data.</text>
</comment>
<comment type="function">
    <text evidence="1">Hydrolyzes diadenosine 5',5'''-P1,P4-tetraphosphate to yield ADP.</text>
</comment>
<evidence type="ECO:0000256" key="4">
    <source>
        <dbReference type="ARBA" id="ARBA00022801"/>
    </source>
</evidence>
<dbReference type="NCBIfam" id="NF001204">
    <property type="entry name" value="PRK00166.1"/>
    <property type="match status" value="1"/>
</dbReference>
<dbReference type="InterPro" id="IPR029052">
    <property type="entry name" value="Metallo-depent_PP-like"/>
</dbReference>
<dbReference type="Pfam" id="PF00149">
    <property type="entry name" value="Metallophos"/>
    <property type="match status" value="1"/>
</dbReference>
<dbReference type="NCBIfam" id="TIGR00668">
    <property type="entry name" value="apaH"/>
    <property type="match status" value="1"/>
</dbReference>
<evidence type="ECO:0000256" key="1">
    <source>
        <dbReference type="ARBA" id="ARBA00003413"/>
    </source>
</evidence>
<dbReference type="Proteomes" id="UP000245216">
    <property type="component" value="Unassembled WGS sequence"/>
</dbReference>
<evidence type="ECO:0000256" key="3">
    <source>
        <dbReference type="ARBA" id="ARBA00012506"/>
    </source>
</evidence>
<evidence type="ECO:0000313" key="11">
    <source>
        <dbReference type="Proteomes" id="UP000245216"/>
    </source>
</evidence>
<dbReference type="SUPFAM" id="SSF56300">
    <property type="entry name" value="Metallo-dependent phosphatases"/>
    <property type="match status" value="1"/>
</dbReference>
<protein>
    <recommendedName>
        <fullName evidence="3">bis(5'-nucleosyl)-tetraphosphatase (symmetrical)</fullName>
        <ecNumber evidence="3">3.6.1.41</ecNumber>
    </recommendedName>
    <alternativeName>
        <fullName evidence="6">Ap4A hydrolase</fullName>
    </alternativeName>
    <alternativeName>
        <fullName evidence="5">Diadenosine 5',5'''-P1,P4-tetraphosphate pyrophosphohydrolase</fullName>
    </alternativeName>
    <alternativeName>
        <fullName evidence="7">Diadenosine tetraphosphatase</fullName>
    </alternativeName>
</protein>
<evidence type="ECO:0000313" key="10">
    <source>
        <dbReference type="EMBL" id="PWE13735.1"/>
    </source>
</evidence>
<comment type="catalytic activity">
    <reaction evidence="8">
        <text>P(1),P(4)-bis(5'-adenosyl) tetraphosphate + H2O = 2 ADP + 2 H(+)</text>
        <dbReference type="Rhea" id="RHEA:24252"/>
        <dbReference type="ChEBI" id="CHEBI:15377"/>
        <dbReference type="ChEBI" id="CHEBI:15378"/>
        <dbReference type="ChEBI" id="CHEBI:58141"/>
        <dbReference type="ChEBI" id="CHEBI:456216"/>
        <dbReference type="EC" id="3.6.1.41"/>
    </reaction>
</comment>
<evidence type="ECO:0000256" key="7">
    <source>
        <dbReference type="ARBA" id="ARBA00033210"/>
    </source>
</evidence>
<name>A0A2U2BI88_ALCFA</name>
<dbReference type="PANTHER" id="PTHR40942">
    <property type="match status" value="1"/>
</dbReference>
<organism evidence="10 11">
    <name type="scientific">Alcaligenes faecalis</name>
    <dbReference type="NCBI Taxonomy" id="511"/>
    <lineage>
        <taxon>Bacteria</taxon>
        <taxon>Pseudomonadati</taxon>
        <taxon>Pseudomonadota</taxon>
        <taxon>Betaproteobacteria</taxon>
        <taxon>Burkholderiales</taxon>
        <taxon>Alcaligenaceae</taxon>
        <taxon>Alcaligenes</taxon>
    </lineage>
</organism>
<dbReference type="AlphaFoldDB" id="A0A2U2BI88"/>
<gene>
    <name evidence="10" type="ORF">DF183_11195</name>
</gene>
<accession>A0A2U2BI88</accession>